<evidence type="ECO:0000313" key="2">
    <source>
        <dbReference type="EMBL" id="CAI9282465.1"/>
    </source>
</evidence>
<evidence type="ECO:0000313" key="3">
    <source>
        <dbReference type="Proteomes" id="UP001177003"/>
    </source>
</evidence>
<proteinExistence type="predicted"/>
<reference evidence="2" key="1">
    <citation type="submission" date="2023-04" db="EMBL/GenBank/DDBJ databases">
        <authorList>
            <person name="Vijverberg K."/>
            <person name="Xiong W."/>
            <person name="Schranz E."/>
        </authorList>
    </citation>
    <scope>NUCLEOTIDE SEQUENCE</scope>
</reference>
<dbReference type="AlphaFoldDB" id="A0AA35YYE2"/>
<name>A0AA35YYE2_LACSI</name>
<protein>
    <recommendedName>
        <fullName evidence="1">DNA2/NAM7 helicase-like C-terminal domain-containing protein</fullName>
    </recommendedName>
</protein>
<evidence type="ECO:0000259" key="1">
    <source>
        <dbReference type="Pfam" id="PF13087"/>
    </source>
</evidence>
<dbReference type="Gene3D" id="3.40.50.300">
    <property type="entry name" value="P-loop containing nucleotide triphosphate hydrolases"/>
    <property type="match status" value="1"/>
</dbReference>
<accession>A0AA35YYE2</accession>
<dbReference type="EMBL" id="OX465080">
    <property type="protein sequence ID" value="CAI9282465.1"/>
    <property type="molecule type" value="Genomic_DNA"/>
</dbReference>
<gene>
    <name evidence="2" type="ORF">LSALG_LOCUS22101</name>
</gene>
<organism evidence="2 3">
    <name type="scientific">Lactuca saligna</name>
    <name type="common">Willowleaf lettuce</name>
    <dbReference type="NCBI Taxonomy" id="75948"/>
    <lineage>
        <taxon>Eukaryota</taxon>
        <taxon>Viridiplantae</taxon>
        <taxon>Streptophyta</taxon>
        <taxon>Embryophyta</taxon>
        <taxon>Tracheophyta</taxon>
        <taxon>Spermatophyta</taxon>
        <taxon>Magnoliopsida</taxon>
        <taxon>eudicotyledons</taxon>
        <taxon>Gunneridae</taxon>
        <taxon>Pentapetalae</taxon>
        <taxon>asterids</taxon>
        <taxon>campanulids</taxon>
        <taxon>Asterales</taxon>
        <taxon>Asteraceae</taxon>
        <taxon>Cichorioideae</taxon>
        <taxon>Cichorieae</taxon>
        <taxon>Lactucinae</taxon>
        <taxon>Lactuca</taxon>
    </lineage>
</organism>
<dbReference type="InterPro" id="IPR041679">
    <property type="entry name" value="DNA2/NAM7-like_C"/>
</dbReference>
<dbReference type="Proteomes" id="UP001177003">
    <property type="component" value="Chromosome 4"/>
</dbReference>
<dbReference type="InterPro" id="IPR027417">
    <property type="entry name" value="P-loop_NTPase"/>
</dbReference>
<dbReference type="Pfam" id="PF13087">
    <property type="entry name" value="AAA_12"/>
    <property type="match status" value="1"/>
</dbReference>
<keyword evidence="3" id="KW-1185">Reference proteome</keyword>
<sequence>MEEKKDEEESILNEGEAEIAIAHARRLIQSGVHASDIGVITPYSAQFSSLDSKMIIDDKIKCTILPPSSHLRLLPSTTTSVKQLIEIVTTTESFEWCCCTFLEDPKNKKARISLSHS</sequence>
<feature type="domain" description="DNA2/NAM7 helicase-like C-terminal" evidence="1">
    <location>
        <begin position="2"/>
        <end position="55"/>
    </location>
</feature>